<evidence type="ECO:0000256" key="1">
    <source>
        <dbReference type="SAM" id="MobiDB-lite"/>
    </source>
</evidence>
<keyword evidence="2" id="KW-0732">Signal</keyword>
<feature type="compositionally biased region" description="Basic and acidic residues" evidence="1">
    <location>
        <begin position="41"/>
        <end position="57"/>
    </location>
</feature>
<reference evidence="4" key="1">
    <citation type="journal article" date="2019" name="Int. J. Syst. Evol. Microbiol.">
        <title>The Global Catalogue of Microorganisms (GCM) 10K type strain sequencing project: providing services to taxonomists for standard genome sequencing and annotation.</title>
        <authorList>
            <consortium name="The Broad Institute Genomics Platform"/>
            <consortium name="The Broad Institute Genome Sequencing Center for Infectious Disease"/>
            <person name="Wu L."/>
            <person name="Ma J."/>
        </authorList>
    </citation>
    <scope>NUCLEOTIDE SEQUENCE [LARGE SCALE GENOMIC DNA]</scope>
    <source>
        <strain evidence="4">JCM 16916</strain>
    </source>
</reference>
<accession>A0ABP7M5E8</accession>
<dbReference type="Proteomes" id="UP001501727">
    <property type="component" value="Unassembled WGS sequence"/>
</dbReference>
<comment type="caution">
    <text evidence="3">The sequence shown here is derived from an EMBL/GenBank/DDBJ whole genome shotgun (WGS) entry which is preliminary data.</text>
</comment>
<evidence type="ECO:0008006" key="5">
    <source>
        <dbReference type="Google" id="ProtNLM"/>
    </source>
</evidence>
<feature type="chain" id="PRO_5045670101" description="Lipoprotein" evidence="2">
    <location>
        <begin position="23"/>
        <end position="107"/>
    </location>
</feature>
<proteinExistence type="predicted"/>
<dbReference type="EMBL" id="BAAAZU010000003">
    <property type="protein sequence ID" value="GAA3914657.1"/>
    <property type="molecule type" value="Genomic_DNA"/>
</dbReference>
<protein>
    <recommendedName>
        <fullName evidence="5">Lipoprotein</fullName>
    </recommendedName>
</protein>
<evidence type="ECO:0000256" key="2">
    <source>
        <dbReference type="SAM" id="SignalP"/>
    </source>
</evidence>
<feature type="compositionally biased region" description="Basic and acidic residues" evidence="1">
    <location>
        <begin position="96"/>
        <end position="107"/>
    </location>
</feature>
<feature type="signal peptide" evidence="2">
    <location>
        <begin position="1"/>
        <end position="22"/>
    </location>
</feature>
<sequence length="107" mass="11372">MGQVASGCVGIAMAALSLSACAGTRAVDEEPKLRFVQSRADAADSNREAPARVRRDGHGRPVYFREQRLDNHGVMRDVVPRDADDARGEGASGCGDRADCAADDGRR</sequence>
<name>A0ABP7M5E8_9GAMM</name>
<feature type="region of interest" description="Disordered" evidence="1">
    <location>
        <begin position="81"/>
        <end position="107"/>
    </location>
</feature>
<gene>
    <name evidence="3" type="ORF">GCM10022229_04640</name>
</gene>
<feature type="region of interest" description="Disordered" evidence="1">
    <location>
        <begin position="37"/>
        <end position="57"/>
    </location>
</feature>
<keyword evidence="4" id="KW-1185">Reference proteome</keyword>
<evidence type="ECO:0000313" key="4">
    <source>
        <dbReference type="Proteomes" id="UP001501727"/>
    </source>
</evidence>
<evidence type="ECO:0000313" key="3">
    <source>
        <dbReference type="EMBL" id="GAA3914657.1"/>
    </source>
</evidence>
<organism evidence="3 4">
    <name type="scientific">Luteimonas lutimaris</name>
    <dbReference type="NCBI Taxonomy" id="698645"/>
    <lineage>
        <taxon>Bacteria</taxon>
        <taxon>Pseudomonadati</taxon>
        <taxon>Pseudomonadota</taxon>
        <taxon>Gammaproteobacteria</taxon>
        <taxon>Lysobacterales</taxon>
        <taxon>Lysobacteraceae</taxon>
        <taxon>Luteimonas</taxon>
    </lineage>
</organism>